<keyword evidence="1" id="KW-0472">Membrane</keyword>
<reference evidence="2 3" key="1">
    <citation type="journal article" date="2013" name="ISME J.">
        <title>A metabolic model for members of the genus Tetrasphaera involved in enhanced biological phosphorus removal.</title>
        <authorList>
            <person name="Kristiansen R."/>
            <person name="Nguyen H.T.T."/>
            <person name="Saunders A.M."/>
            <person name="Nielsen J.L."/>
            <person name="Wimmer R."/>
            <person name="Le V.Q."/>
            <person name="McIlroy S.J."/>
            <person name="Petrovski S."/>
            <person name="Seviour R.J."/>
            <person name="Calteau A."/>
            <person name="Nielsen K.L."/>
            <person name="Nielsen P.H."/>
        </authorList>
    </citation>
    <scope>NUCLEOTIDE SEQUENCE [LARGE SCALE GENOMIC DNA]</scope>
    <source>
        <strain evidence="2 3">Ben 74</strain>
    </source>
</reference>
<keyword evidence="3" id="KW-1185">Reference proteome</keyword>
<evidence type="ECO:0000313" key="2">
    <source>
        <dbReference type="EMBL" id="CCI52847.1"/>
    </source>
</evidence>
<keyword evidence="1" id="KW-1133">Transmembrane helix</keyword>
<dbReference type="Proteomes" id="UP000035720">
    <property type="component" value="Unassembled WGS sequence"/>
</dbReference>
<evidence type="ECO:0000256" key="1">
    <source>
        <dbReference type="SAM" id="Phobius"/>
    </source>
</evidence>
<protein>
    <submittedName>
        <fullName evidence="2">Uncharacterized protein</fullName>
    </submittedName>
</protein>
<keyword evidence="1" id="KW-0812">Transmembrane</keyword>
<dbReference type="RefSeq" id="WP_157038456.1">
    <property type="nucleotide sequence ID" value="NZ_HF571038.1"/>
</dbReference>
<dbReference type="STRING" id="1193518.BN13_220032"/>
<dbReference type="EMBL" id="CAJC01000131">
    <property type="protein sequence ID" value="CCI52847.1"/>
    <property type="molecule type" value="Genomic_DNA"/>
</dbReference>
<feature type="transmembrane region" description="Helical" evidence="1">
    <location>
        <begin position="119"/>
        <end position="143"/>
    </location>
</feature>
<name>A0A077MDB1_9MICO</name>
<sequence>MSLYGASRGVRWLAVGSVLAAIVPATTHLGVNVPVIVGDGSSVITWSTFAPYLLALAFARALSGRRTHLSEYAVRRIGLRDAAVLLGVNLIVLGGTLTVPEGDLTVPRNTAFLTGLTSVVLGLASPSAASAALTGVTLAMVTYGRYAPWGDYIRVVQAPPSLPTALAAALGALTIGALCLVPDVGLSRSELWIRRFSPTRRTRR</sequence>
<comment type="caution">
    <text evidence="2">The sequence shown here is derived from an EMBL/GenBank/DDBJ whole genome shotgun (WGS) entry which is preliminary data.</text>
</comment>
<evidence type="ECO:0000313" key="3">
    <source>
        <dbReference type="Proteomes" id="UP000035720"/>
    </source>
</evidence>
<feature type="transmembrane region" description="Helical" evidence="1">
    <location>
        <begin position="12"/>
        <end position="31"/>
    </location>
</feature>
<feature type="transmembrane region" description="Helical" evidence="1">
    <location>
        <begin position="43"/>
        <end position="62"/>
    </location>
</feature>
<proteinExistence type="predicted"/>
<gene>
    <name evidence="2" type="ORF">BN13_220032</name>
</gene>
<feature type="transmembrane region" description="Helical" evidence="1">
    <location>
        <begin position="82"/>
        <end position="99"/>
    </location>
</feature>
<accession>A0A077MDB1</accession>
<dbReference type="AlphaFoldDB" id="A0A077MDB1"/>
<organism evidence="2 3">
    <name type="scientific">Nostocoides jenkinsii Ben 74</name>
    <dbReference type="NCBI Taxonomy" id="1193518"/>
    <lineage>
        <taxon>Bacteria</taxon>
        <taxon>Bacillati</taxon>
        <taxon>Actinomycetota</taxon>
        <taxon>Actinomycetes</taxon>
        <taxon>Micrococcales</taxon>
        <taxon>Intrasporangiaceae</taxon>
        <taxon>Nostocoides</taxon>
    </lineage>
</organism>